<evidence type="ECO:0000313" key="5">
    <source>
        <dbReference type="EMBL" id="SHG61302.1"/>
    </source>
</evidence>
<feature type="domain" description="Multidrug resistance protein MdtA-like C-terminal permuted SH3" evidence="4">
    <location>
        <begin position="385"/>
        <end position="445"/>
    </location>
</feature>
<evidence type="ECO:0000256" key="2">
    <source>
        <dbReference type="ARBA" id="ARBA00023054"/>
    </source>
</evidence>
<proteinExistence type="predicted"/>
<accession>A0A1M5L876</accession>
<dbReference type="Gene3D" id="2.40.420.20">
    <property type="match status" value="1"/>
</dbReference>
<evidence type="ECO:0000313" key="6">
    <source>
        <dbReference type="Proteomes" id="UP000184287"/>
    </source>
</evidence>
<dbReference type="Pfam" id="PF25967">
    <property type="entry name" value="RND-MFP_C"/>
    <property type="match status" value="1"/>
</dbReference>
<comment type="subcellular location">
    <subcellularLocation>
        <location evidence="1">Cell envelope</location>
    </subcellularLocation>
</comment>
<dbReference type="EMBL" id="FQUQ01000006">
    <property type="protein sequence ID" value="SHG61302.1"/>
    <property type="molecule type" value="Genomic_DNA"/>
</dbReference>
<keyword evidence="3" id="KW-0812">Transmembrane</keyword>
<dbReference type="Gene3D" id="2.40.50.100">
    <property type="match status" value="1"/>
</dbReference>
<feature type="transmembrane region" description="Helical" evidence="3">
    <location>
        <begin position="57"/>
        <end position="74"/>
    </location>
</feature>
<evidence type="ECO:0000259" key="4">
    <source>
        <dbReference type="Pfam" id="PF25967"/>
    </source>
</evidence>
<dbReference type="InterPro" id="IPR058627">
    <property type="entry name" value="MdtA-like_C"/>
</dbReference>
<keyword evidence="3" id="KW-0472">Membrane</keyword>
<dbReference type="GO" id="GO:0030313">
    <property type="term" value="C:cell envelope"/>
    <property type="evidence" value="ECO:0007669"/>
    <property type="project" value="UniProtKB-SubCell"/>
</dbReference>
<name>A0A1M5L876_9SPHI</name>
<keyword evidence="3" id="KW-1133">Transmembrane helix</keyword>
<dbReference type="PANTHER" id="PTHR32347">
    <property type="entry name" value="EFFLUX SYSTEM COMPONENT YKNX-RELATED"/>
    <property type="match status" value="1"/>
</dbReference>
<sequence length="459" mass="52095">MRTANVFLVSIKLLLYSCLFCWYGFYEGKNSRFFLFINYKILDTVLEKKRWNFKRKAFLGGGILIVGLMAYGYLMKSGKSRMKAGLSNLVIADIRKGAFQEFIPVNGVVMPITSIYLDAAEGGRLEEKFVEDGAFLKKGDPILRLSNTDLELNLANQETAVFNLLTQMQISRNAAQQNTIGKLNQMADVESSWEEAERAYLLNKKLFDQKIIASQEFKQSQIAYNYQVKKKKLTAQILKQDSTLTKQEVYQSAQSFQRTQNALAVMRKKVEDLTVRAPVSGQLTSLDAEIGQNKNKGERLGQIDVISGFKVRAEIDEHYISRIFPGLQAEFSFNNKKTMLRVKKIFTQVLNGKFQVDMEFVGDTPEGIRRGQTLQVRLALSDATNALLLPRGGFYQKTGGNWIFKLSKDGKTAQRTDLRIGRQNPDFYELKQGLAEGDRVIISGYEAYGEMQELVLKED</sequence>
<gene>
    <name evidence="5" type="ORF">SAMN04488522_106254</name>
</gene>
<protein>
    <submittedName>
        <fullName evidence="5">HlyD family secretion protein</fullName>
    </submittedName>
</protein>
<dbReference type="AlphaFoldDB" id="A0A1M5L876"/>
<dbReference type="Gene3D" id="1.10.287.470">
    <property type="entry name" value="Helix hairpin bin"/>
    <property type="match status" value="1"/>
</dbReference>
<dbReference type="Proteomes" id="UP000184287">
    <property type="component" value="Unassembled WGS sequence"/>
</dbReference>
<organism evidence="5 6">
    <name type="scientific">Pedobacter caeni</name>
    <dbReference type="NCBI Taxonomy" id="288992"/>
    <lineage>
        <taxon>Bacteria</taxon>
        <taxon>Pseudomonadati</taxon>
        <taxon>Bacteroidota</taxon>
        <taxon>Sphingobacteriia</taxon>
        <taxon>Sphingobacteriales</taxon>
        <taxon>Sphingobacteriaceae</taxon>
        <taxon>Pedobacter</taxon>
    </lineage>
</organism>
<feature type="transmembrane region" description="Helical" evidence="3">
    <location>
        <begin position="6"/>
        <end position="26"/>
    </location>
</feature>
<keyword evidence="6" id="KW-1185">Reference proteome</keyword>
<dbReference type="Gene3D" id="2.40.30.170">
    <property type="match status" value="1"/>
</dbReference>
<dbReference type="InterPro" id="IPR050465">
    <property type="entry name" value="UPF0194_transport"/>
</dbReference>
<keyword evidence="2" id="KW-0175">Coiled coil</keyword>
<dbReference type="PANTHER" id="PTHR32347:SF23">
    <property type="entry name" value="BLL5650 PROTEIN"/>
    <property type="match status" value="1"/>
</dbReference>
<evidence type="ECO:0000256" key="1">
    <source>
        <dbReference type="ARBA" id="ARBA00004196"/>
    </source>
</evidence>
<evidence type="ECO:0000256" key="3">
    <source>
        <dbReference type="SAM" id="Phobius"/>
    </source>
</evidence>
<dbReference type="STRING" id="288992.SAMN04488522_106254"/>
<reference evidence="6" key="1">
    <citation type="submission" date="2016-11" db="EMBL/GenBank/DDBJ databases">
        <authorList>
            <person name="Varghese N."/>
            <person name="Submissions S."/>
        </authorList>
    </citation>
    <scope>NUCLEOTIDE SEQUENCE [LARGE SCALE GENOMIC DNA]</scope>
    <source>
        <strain evidence="6">DSM 16990</strain>
    </source>
</reference>